<evidence type="ECO:0000313" key="4">
    <source>
        <dbReference type="Proteomes" id="UP000249115"/>
    </source>
</evidence>
<reference evidence="2 4" key="1">
    <citation type="submission" date="2018-06" db="EMBL/GenBank/DDBJ databases">
        <title>Genomic Encyclopedia of Archaeal and Bacterial Type Strains, Phase II (KMG-II): from individual species to whole genera.</title>
        <authorList>
            <person name="Goeker M."/>
        </authorList>
    </citation>
    <scope>NUCLEOTIDE SEQUENCE [LARGE SCALE GENOMIC DNA]</scope>
    <source>
        <strain evidence="2 4">DSM 22686</strain>
    </source>
</reference>
<reference evidence="3 5" key="2">
    <citation type="submission" date="2019-08" db="EMBL/GenBank/DDBJ databases">
        <title>Genome of Algoriphagus ratkowskyi IC026.</title>
        <authorList>
            <person name="Bowman J.P."/>
        </authorList>
    </citation>
    <scope>NUCLEOTIDE SEQUENCE [LARGE SCALE GENOMIC DNA]</scope>
    <source>
        <strain evidence="3 5">IC026</strain>
    </source>
</reference>
<sequence length="177" mass="17994">MKTTIKSILTITLVMGLGIMANAQKTSSAPASATVLADLTIALDATQNEIAFGTLSANTPAAVVLDANGTANANTGSVTNVAKFELGGANSDVTVSYDATVTLSNADVIPATMTMTPEVVGAETDAEQETATAVPSGSQVTLALGHYYLWVGGIIPTLVSQATGTYTGTFNIDVEYN</sequence>
<dbReference type="EMBL" id="VORV01000013">
    <property type="protein sequence ID" value="TXD76297.1"/>
    <property type="molecule type" value="Genomic_DNA"/>
</dbReference>
<name>A0A2W7R0G2_9BACT</name>
<dbReference type="OrthoDB" id="7576381at2"/>
<evidence type="ECO:0000313" key="5">
    <source>
        <dbReference type="Proteomes" id="UP000321927"/>
    </source>
</evidence>
<dbReference type="EMBL" id="QKZU01000014">
    <property type="protein sequence ID" value="PZX52756.1"/>
    <property type="molecule type" value="Genomic_DNA"/>
</dbReference>
<protein>
    <submittedName>
        <fullName evidence="3">DUF4402 domain-containing protein</fullName>
    </submittedName>
    <submittedName>
        <fullName evidence="2">Uncharacterized protein DUF4402</fullName>
    </submittedName>
</protein>
<dbReference type="Proteomes" id="UP000321927">
    <property type="component" value="Unassembled WGS sequence"/>
</dbReference>
<evidence type="ECO:0000313" key="3">
    <source>
        <dbReference type="EMBL" id="TXD76297.1"/>
    </source>
</evidence>
<feature type="signal peptide" evidence="1">
    <location>
        <begin position="1"/>
        <end position="23"/>
    </location>
</feature>
<keyword evidence="1" id="KW-0732">Signal</keyword>
<organism evidence="2 4">
    <name type="scientific">Algoriphagus ratkowskyi</name>
    <dbReference type="NCBI Taxonomy" id="57028"/>
    <lineage>
        <taxon>Bacteria</taxon>
        <taxon>Pseudomonadati</taxon>
        <taxon>Bacteroidota</taxon>
        <taxon>Cytophagia</taxon>
        <taxon>Cytophagales</taxon>
        <taxon>Cyclobacteriaceae</taxon>
        <taxon>Algoriphagus</taxon>
    </lineage>
</organism>
<dbReference type="Pfam" id="PF14352">
    <property type="entry name" value="DUF4402"/>
    <property type="match status" value="1"/>
</dbReference>
<dbReference type="AlphaFoldDB" id="A0A2W7R0G2"/>
<proteinExistence type="predicted"/>
<keyword evidence="5" id="KW-1185">Reference proteome</keyword>
<feature type="chain" id="PRO_5015936846" evidence="1">
    <location>
        <begin position="24"/>
        <end position="177"/>
    </location>
</feature>
<gene>
    <name evidence="3" type="ORF">ESW18_17105</name>
    <name evidence="2" type="ORF">LV84_03366</name>
</gene>
<dbReference type="Proteomes" id="UP000249115">
    <property type="component" value="Unassembled WGS sequence"/>
</dbReference>
<evidence type="ECO:0000313" key="2">
    <source>
        <dbReference type="EMBL" id="PZX52756.1"/>
    </source>
</evidence>
<evidence type="ECO:0000256" key="1">
    <source>
        <dbReference type="SAM" id="SignalP"/>
    </source>
</evidence>
<accession>A0A2W7R0G2</accession>
<comment type="caution">
    <text evidence="2">The sequence shown here is derived from an EMBL/GenBank/DDBJ whole genome shotgun (WGS) entry which is preliminary data.</text>
</comment>
<dbReference type="InterPro" id="IPR025514">
    <property type="entry name" value="DUF4402"/>
</dbReference>
<dbReference type="RefSeq" id="WP_086502640.1">
    <property type="nucleotide sequence ID" value="NZ_MSSV01000018.1"/>
</dbReference>